<sequence>MLTPVGFNSAAPSCDCVAHRFGNAADHLERVRRHSSDMTDAEWAQVRPMLPVPGQLRGREGRPEAYGHRAIRDAVRHLVDNGIKCG</sequence>
<reference evidence="1 2" key="1">
    <citation type="submission" date="2020-02" db="EMBL/GenBank/DDBJ databases">
        <title>Whole-genome analyses of novel actinobacteria.</title>
        <authorList>
            <person name="Sahin N."/>
            <person name="Tatar D."/>
        </authorList>
    </citation>
    <scope>NUCLEOTIDE SEQUENCE [LARGE SCALE GENOMIC DNA]</scope>
    <source>
        <strain evidence="1 2">SB3404</strain>
    </source>
</reference>
<protein>
    <submittedName>
        <fullName evidence="1">Transposase</fullName>
    </submittedName>
</protein>
<comment type="caution">
    <text evidence="1">The sequence shown here is derived from an EMBL/GenBank/DDBJ whole genome shotgun (WGS) entry which is preliminary data.</text>
</comment>
<accession>A0A6G4WUQ3</accession>
<evidence type="ECO:0000313" key="1">
    <source>
        <dbReference type="EMBL" id="NGO68945.1"/>
    </source>
</evidence>
<name>A0A6G4WUQ3_9ACTN</name>
<organism evidence="1 2">
    <name type="scientific">Streptomyces boncukensis</name>
    <dbReference type="NCBI Taxonomy" id="2711219"/>
    <lineage>
        <taxon>Bacteria</taxon>
        <taxon>Bacillati</taxon>
        <taxon>Actinomycetota</taxon>
        <taxon>Actinomycetes</taxon>
        <taxon>Kitasatosporales</taxon>
        <taxon>Streptomycetaceae</taxon>
        <taxon>Streptomyces</taxon>
    </lineage>
</organism>
<dbReference type="AlphaFoldDB" id="A0A6G4WUQ3"/>
<evidence type="ECO:0000313" key="2">
    <source>
        <dbReference type="Proteomes" id="UP000477722"/>
    </source>
</evidence>
<keyword evidence="2" id="KW-1185">Reference proteome</keyword>
<dbReference type="EMBL" id="JAAKZZ010000087">
    <property type="protein sequence ID" value="NGO68945.1"/>
    <property type="molecule type" value="Genomic_DNA"/>
</dbReference>
<gene>
    <name evidence="1" type="ORF">G5C65_11375</name>
</gene>
<dbReference type="Proteomes" id="UP000477722">
    <property type="component" value="Unassembled WGS sequence"/>
</dbReference>
<proteinExistence type="predicted"/>